<dbReference type="PANTHER" id="PTHR43496">
    <property type="entry name" value="PROTEIN LPLB"/>
    <property type="match status" value="1"/>
</dbReference>
<feature type="transmembrane region" description="Helical" evidence="6">
    <location>
        <begin position="290"/>
        <end position="313"/>
    </location>
</feature>
<comment type="subcellular location">
    <subcellularLocation>
        <location evidence="6">Cell membrane</location>
        <topology evidence="6">Multi-pass membrane protein</topology>
    </subcellularLocation>
    <subcellularLocation>
        <location evidence="1">Membrane</location>
        <topology evidence="1">Multi-pass membrane protein</topology>
    </subcellularLocation>
</comment>
<comment type="caution">
    <text evidence="8">The sequence shown here is derived from an EMBL/GenBank/DDBJ whole genome shotgun (WGS) entry which is preliminary data.</text>
</comment>
<gene>
    <name evidence="8" type="ORF">J2Z66_003328</name>
</gene>
<name>A0ABS4IXV8_9BACL</name>
<proteinExistence type="inferred from homology"/>
<keyword evidence="2 6" id="KW-0813">Transport</keyword>
<feature type="transmembrane region" description="Helical" evidence="6">
    <location>
        <begin position="229"/>
        <end position="252"/>
    </location>
</feature>
<evidence type="ECO:0000256" key="3">
    <source>
        <dbReference type="ARBA" id="ARBA00022692"/>
    </source>
</evidence>
<feature type="domain" description="ABC transmembrane type-1" evidence="7">
    <location>
        <begin position="94"/>
        <end position="309"/>
    </location>
</feature>
<dbReference type="InterPro" id="IPR000515">
    <property type="entry name" value="MetI-like"/>
</dbReference>
<organism evidence="8 9">
    <name type="scientific">Paenibacillus eucommiae</name>
    <dbReference type="NCBI Taxonomy" id="1355755"/>
    <lineage>
        <taxon>Bacteria</taxon>
        <taxon>Bacillati</taxon>
        <taxon>Bacillota</taxon>
        <taxon>Bacilli</taxon>
        <taxon>Bacillales</taxon>
        <taxon>Paenibacillaceae</taxon>
        <taxon>Paenibacillus</taxon>
    </lineage>
</organism>
<evidence type="ECO:0000259" key="7">
    <source>
        <dbReference type="PROSITE" id="PS50928"/>
    </source>
</evidence>
<evidence type="ECO:0000256" key="4">
    <source>
        <dbReference type="ARBA" id="ARBA00022989"/>
    </source>
</evidence>
<feature type="transmembrane region" description="Helical" evidence="6">
    <location>
        <begin position="185"/>
        <end position="209"/>
    </location>
</feature>
<dbReference type="RefSeq" id="WP_209972457.1">
    <property type="nucleotide sequence ID" value="NZ_JAGGLB010000010.1"/>
</dbReference>
<dbReference type="EMBL" id="JAGGLB010000010">
    <property type="protein sequence ID" value="MBP1991721.1"/>
    <property type="molecule type" value="Genomic_DNA"/>
</dbReference>
<dbReference type="PANTHER" id="PTHR43496:SF1">
    <property type="entry name" value="POLYGALACTURONAN_RHAMNOGALACTURONAN TRANSPORT SYSTEM PERMEASE PROTEIN YTEP"/>
    <property type="match status" value="1"/>
</dbReference>
<feature type="transmembrane region" description="Helical" evidence="6">
    <location>
        <begin position="98"/>
        <end position="119"/>
    </location>
</feature>
<keyword evidence="9" id="KW-1185">Reference proteome</keyword>
<reference evidence="8 9" key="1">
    <citation type="submission" date="2021-03" db="EMBL/GenBank/DDBJ databases">
        <title>Genomic Encyclopedia of Type Strains, Phase IV (KMG-IV): sequencing the most valuable type-strain genomes for metagenomic binning, comparative biology and taxonomic classification.</title>
        <authorList>
            <person name="Goeker M."/>
        </authorList>
    </citation>
    <scope>NUCLEOTIDE SEQUENCE [LARGE SCALE GENOMIC DNA]</scope>
    <source>
        <strain evidence="8 9">DSM 26048</strain>
    </source>
</reference>
<evidence type="ECO:0000313" key="8">
    <source>
        <dbReference type="EMBL" id="MBP1991721.1"/>
    </source>
</evidence>
<evidence type="ECO:0000256" key="6">
    <source>
        <dbReference type="RuleBase" id="RU363032"/>
    </source>
</evidence>
<dbReference type="Proteomes" id="UP001519287">
    <property type="component" value="Unassembled WGS sequence"/>
</dbReference>
<evidence type="ECO:0000313" key="9">
    <source>
        <dbReference type="Proteomes" id="UP001519287"/>
    </source>
</evidence>
<evidence type="ECO:0000256" key="5">
    <source>
        <dbReference type="ARBA" id="ARBA00023136"/>
    </source>
</evidence>
<dbReference type="Gene3D" id="1.10.3720.10">
    <property type="entry name" value="MetI-like"/>
    <property type="match status" value="1"/>
</dbReference>
<keyword evidence="5 6" id="KW-0472">Membrane</keyword>
<evidence type="ECO:0000256" key="2">
    <source>
        <dbReference type="ARBA" id="ARBA00022448"/>
    </source>
</evidence>
<feature type="transmembrane region" description="Helical" evidence="6">
    <location>
        <begin position="30"/>
        <end position="57"/>
    </location>
</feature>
<dbReference type="Pfam" id="PF00528">
    <property type="entry name" value="BPD_transp_1"/>
    <property type="match status" value="1"/>
</dbReference>
<dbReference type="SUPFAM" id="SSF161098">
    <property type="entry name" value="MetI-like"/>
    <property type="match status" value="1"/>
</dbReference>
<keyword evidence="3 6" id="KW-0812">Transmembrane</keyword>
<evidence type="ECO:0000256" key="1">
    <source>
        <dbReference type="ARBA" id="ARBA00004141"/>
    </source>
</evidence>
<keyword evidence="4 6" id="KW-1133">Transmembrane helix</keyword>
<dbReference type="InterPro" id="IPR035906">
    <property type="entry name" value="MetI-like_sf"/>
</dbReference>
<protein>
    <submittedName>
        <fullName evidence="8">Aldouronate transport system permease protein</fullName>
    </submittedName>
</protein>
<accession>A0ABS4IXV8</accession>
<sequence length="322" mass="36457">MHSKTTISGHGVLPPAPKKRYFAEMRKYKFLYLLVAPGLLYFLVFHYIPMYGVIIAFQDFKPFSSISSIWINPNWVGLEHFRNFFNSYYFGRLLQNTLLISIYKIIFGFPAPILLALLLNEVRQMRFKKIVQTISYLPHFLSWVIISGMVIAVLSPTTGAVNWLIEMFGGKSISFLSETSYFRSVLVSSEVWATIGWGSIIYIAALAGIDPAQYESVKMDGANRLQQMIYISLPGMANIISILLVLTVGGILNAGFEQVLLLYSPKVYSVGDIIDTYVYREGLINNKYSYAQAIGMFKNVIGLFFVLATNIIVKRLGREGIW</sequence>
<comment type="similarity">
    <text evidence="6">Belongs to the binding-protein-dependent transport system permease family.</text>
</comment>
<dbReference type="PROSITE" id="PS50928">
    <property type="entry name" value="ABC_TM1"/>
    <property type="match status" value="1"/>
</dbReference>
<feature type="transmembrane region" description="Helical" evidence="6">
    <location>
        <begin position="140"/>
        <end position="165"/>
    </location>
</feature>